<sequence length="50" mass="5702">MCFDLTNKKFVTVTCLILSLIMEFIISSVPKFCLIMSMLQCVGGCFCYCY</sequence>
<name>A0A2P2QC81_RHIMU</name>
<organism evidence="1">
    <name type="scientific">Rhizophora mucronata</name>
    <name type="common">Asiatic mangrove</name>
    <dbReference type="NCBI Taxonomy" id="61149"/>
    <lineage>
        <taxon>Eukaryota</taxon>
        <taxon>Viridiplantae</taxon>
        <taxon>Streptophyta</taxon>
        <taxon>Embryophyta</taxon>
        <taxon>Tracheophyta</taxon>
        <taxon>Spermatophyta</taxon>
        <taxon>Magnoliopsida</taxon>
        <taxon>eudicotyledons</taxon>
        <taxon>Gunneridae</taxon>
        <taxon>Pentapetalae</taxon>
        <taxon>rosids</taxon>
        <taxon>fabids</taxon>
        <taxon>Malpighiales</taxon>
        <taxon>Rhizophoraceae</taxon>
        <taxon>Rhizophora</taxon>
    </lineage>
</organism>
<protein>
    <submittedName>
        <fullName evidence="1">Uncharacterized protein</fullName>
    </submittedName>
</protein>
<reference evidence="1" key="1">
    <citation type="submission" date="2018-02" db="EMBL/GenBank/DDBJ databases">
        <title>Rhizophora mucronata_Transcriptome.</title>
        <authorList>
            <person name="Meera S.P."/>
            <person name="Sreeshan A."/>
            <person name="Augustine A."/>
        </authorList>
    </citation>
    <scope>NUCLEOTIDE SEQUENCE</scope>
    <source>
        <tissue evidence="1">Leaf</tissue>
    </source>
</reference>
<accession>A0A2P2QC81</accession>
<proteinExistence type="predicted"/>
<evidence type="ECO:0000313" key="1">
    <source>
        <dbReference type="EMBL" id="MBX64601.1"/>
    </source>
</evidence>
<dbReference type="AlphaFoldDB" id="A0A2P2QC81"/>
<dbReference type="EMBL" id="GGEC01084117">
    <property type="protein sequence ID" value="MBX64601.1"/>
    <property type="molecule type" value="Transcribed_RNA"/>
</dbReference>